<feature type="transmembrane region" description="Helical" evidence="11">
    <location>
        <begin position="168"/>
        <end position="187"/>
    </location>
</feature>
<keyword evidence="9 11" id="KW-0472">Membrane</keyword>
<keyword evidence="4 11" id="KW-0812">Transmembrane</keyword>
<evidence type="ECO:0000313" key="14">
    <source>
        <dbReference type="Proteomes" id="UP000799440"/>
    </source>
</evidence>
<proteinExistence type="inferred from homology"/>
<evidence type="ECO:0000256" key="10">
    <source>
        <dbReference type="SAM" id="MobiDB-lite"/>
    </source>
</evidence>
<dbReference type="InterPro" id="IPR013130">
    <property type="entry name" value="Fe3_Rdtase_TM_dom"/>
</dbReference>
<sequence length="584" mass="65502">MVFGYAFIDLDDDQKRARRALLDFYPIVAELSALVVLALFQTSFAISWFVGKALHQGRPKSPSFDKPSPGQSSWPRRARRFTEGLRWSLRKPVVNNWGTRGEWVVAAVWTAWLLYLCVVKTGDDYLHLTKRFGIIGASQLPLLYLLAMRSPYSPMQLLTRMSHEELKASHHILGRIIFALFSLHTAFYLNFFVQSGFLAKRIRDRDVIFGLVSIALFSVLSTTALGLLRRWNYRVFYISHIALANVLVVPLFVHVTHIRPYVYQVVGVNAVHLVLRALSRRKYRGTLKPIAGTNLIQVRIPLSTGNTALNWKPGQHVYLSRPSSKSSSRAVWAELGAWCQTNPFTVASIPGRHRELMLVARTMNGNTKHLASLARTLSADGPDEATEIELCLEGPYGASTRLPNLLRFDKILFVAGGVGATFIMPIYRTVVEANDFKLPGSPKVRFIWAVRKLAETRWALSGLRPSHGEDEGAVDRANIEVYVTGTQGPDLQVNGVTVDGDIEMAENEQLLSTEEQTENPHKGLVVHNGRPKLGSIVDEAFAHTSRVAVIVCGPKTMSEQLSLAVQKWVRQGHNVYWHDETFAW</sequence>
<feature type="transmembrane region" description="Helical" evidence="11">
    <location>
        <begin position="235"/>
        <end position="255"/>
    </location>
</feature>
<dbReference type="InterPro" id="IPR017927">
    <property type="entry name" value="FAD-bd_FR_type"/>
</dbReference>
<evidence type="ECO:0000256" key="3">
    <source>
        <dbReference type="ARBA" id="ARBA00022448"/>
    </source>
</evidence>
<dbReference type="Pfam" id="PF01794">
    <property type="entry name" value="Ferric_reduct"/>
    <property type="match status" value="1"/>
</dbReference>
<keyword evidence="7" id="KW-0560">Oxidoreductase</keyword>
<evidence type="ECO:0000256" key="1">
    <source>
        <dbReference type="ARBA" id="ARBA00004141"/>
    </source>
</evidence>
<feature type="transmembrane region" description="Helical" evidence="11">
    <location>
        <begin position="103"/>
        <end position="122"/>
    </location>
</feature>
<keyword evidence="3" id="KW-0813">Transport</keyword>
<evidence type="ECO:0000256" key="5">
    <source>
        <dbReference type="ARBA" id="ARBA00022982"/>
    </source>
</evidence>
<gene>
    <name evidence="13" type="ORF">M011DRAFT_448634</name>
</gene>
<dbReference type="GO" id="GO:0000293">
    <property type="term" value="F:ferric-chelate reductase activity"/>
    <property type="evidence" value="ECO:0007669"/>
    <property type="project" value="UniProtKB-ARBA"/>
</dbReference>
<dbReference type="Gene3D" id="3.40.50.80">
    <property type="entry name" value="Nucleotide-binding domain of ferredoxin-NADP reductase (FNR) module"/>
    <property type="match status" value="1"/>
</dbReference>
<dbReference type="Proteomes" id="UP000799440">
    <property type="component" value="Unassembled WGS sequence"/>
</dbReference>
<organism evidence="13 14">
    <name type="scientific">Sporormia fimetaria CBS 119925</name>
    <dbReference type="NCBI Taxonomy" id="1340428"/>
    <lineage>
        <taxon>Eukaryota</taxon>
        <taxon>Fungi</taxon>
        <taxon>Dikarya</taxon>
        <taxon>Ascomycota</taxon>
        <taxon>Pezizomycotina</taxon>
        <taxon>Dothideomycetes</taxon>
        <taxon>Pleosporomycetidae</taxon>
        <taxon>Pleosporales</taxon>
        <taxon>Sporormiaceae</taxon>
        <taxon>Sporormia</taxon>
    </lineage>
</organism>
<feature type="region of interest" description="Disordered" evidence="10">
    <location>
        <begin position="56"/>
        <end position="76"/>
    </location>
</feature>
<feature type="domain" description="FAD-binding FR-type" evidence="12">
    <location>
        <begin position="258"/>
        <end position="402"/>
    </location>
</feature>
<keyword evidence="6 11" id="KW-1133">Transmembrane helix</keyword>
<dbReference type="SFLD" id="SFLDS00052">
    <property type="entry name" value="Ferric_Reductase_Domain"/>
    <property type="match status" value="1"/>
</dbReference>
<feature type="transmembrane region" description="Helical" evidence="11">
    <location>
        <begin position="411"/>
        <end position="427"/>
    </location>
</feature>
<protein>
    <recommendedName>
        <fullName evidence="12">FAD-binding FR-type domain-containing protein</fullName>
    </recommendedName>
</protein>
<comment type="similarity">
    <text evidence="2">Belongs to the ferric reductase (FRE) family.</text>
</comment>
<evidence type="ECO:0000256" key="11">
    <source>
        <dbReference type="SAM" id="Phobius"/>
    </source>
</evidence>
<dbReference type="Pfam" id="PF08030">
    <property type="entry name" value="NAD_binding_6"/>
    <property type="match status" value="1"/>
</dbReference>
<evidence type="ECO:0000256" key="6">
    <source>
        <dbReference type="ARBA" id="ARBA00022989"/>
    </source>
</evidence>
<keyword evidence="8" id="KW-0406">Ion transport</keyword>
<keyword evidence="5" id="KW-0249">Electron transport</keyword>
<reference evidence="13" key="1">
    <citation type="journal article" date="2020" name="Stud. Mycol.">
        <title>101 Dothideomycetes genomes: a test case for predicting lifestyles and emergence of pathogens.</title>
        <authorList>
            <person name="Haridas S."/>
            <person name="Albert R."/>
            <person name="Binder M."/>
            <person name="Bloem J."/>
            <person name="Labutti K."/>
            <person name="Salamov A."/>
            <person name="Andreopoulos B."/>
            <person name="Baker S."/>
            <person name="Barry K."/>
            <person name="Bills G."/>
            <person name="Bluhm B."/>
            <person name="Cannon C."/>
            <person name="Castanera R."/>
            <person name="Culley D."/>
            <person name="Daum C."/>
            <person name="Ezra D."/>
            <person name="Gonzalez J."/>
            <person name="Henrissat B."/>
            <person name="Kuo A."/>
            <person name="Liang C."/>
            <person name="Lipzen A."/>
            <person name="Lutzoni F."/>
            <person name="Magnuson J."/>
            <person name="Mondo S."/>
            <person name="Nolan M."/>
            <person name="Ohm R."/>
            <person name="Pangilinan J."/>
            <person name="Park H.-J."/>
            <person name="Ramirez L."/>
            <person name="Alfaro M."/>
            <person name="Sun H."/>
            <person name="Tritt A."/>
            <person name="Yoshinaga Y."/>
            <person name="Zwiers L.-H."/>
            <person name="Turgeon B."/>
            <person name="Goodwin S."/>
            <person name="Spatafora J."/>
            <person name="Crous P."/>
            <person name="Grigoriev I."/>
        </authorList>
    </citation>
    <scope>NUCLEOTIDE SEQUENCE</scope>
    <source>
        <strain evidence="13">CBS 119925</strain>
    </source>
</reference>
<dbReference type="InterPro" id="IPR013112">
    <property type="entry name" value="FAD-bd_8"/>
</dbReference>
<dbReference type="InterPro" id="IPR013121">
    <property type="entry name" value="Fe_red_NAD-bd_6"/>
</dbReference>
<dbReference type="Pfam" id="PF08022">
    <property type="entry name" value="FAD_binding_8"/>
    <property type="match status" value="1"/>
</dbReference>
<evidence type="ECO:0000313" key="13">
    <source>
        <dbReference type="EMBL" id="KAF2744818.1"/>
    </source>
</evidence>
<evidence type="ECO:0000256" key="7">
    <source>
        <dbReference type="ARBA" id="ARBA00023002"/>
    </source>
</evidence>
<dbReference type="SUPFAM" id="SSF52343">
    <property type="entry name" value="Ferredoxin reductase-like, C-terminal NADP-linked domain"/>
    <property type="match status" value="1"/>
</dbReference>
<dbReference type="EMBL" id="MU006586">
    <property type="protein sequence ID" value="KAF2744818.1"/>
    <property type="molecule type" value="Genomic_DNA"/>
</dbReference>
<evidence type="ECO:0000256" key="4">
    <source>
        <dbReference type="ARBA" id="ARBA00022692"/>
    </source>
</evidence>
<dbReference type="CDD" id="cd06186">
    <property type="entry name" value="NOX_Duox_like_FAD_NADP"/>
    <property type="match status" value="1"/>
</dbReference>
<feature type="transmembrane region" description="Helical" evidence="11">
    <location>
        <begin position="207"/>
        <end position="228"/>
    </location>
</feature>
<dbReference type="GO" id="GO:0006879">
    <property type="term" value="P:intracellular iron ion homeostasis"/>
    <property type="evidence" value="ECO:0007669"/>
    <property type="project" value="TreeGrafter"/>
</dbReference>
<dbReference type="GO" id="GO:0015677">
    <property type="term" value="P:copper ion import"/>
    <property type="evidence" value="ECO:0007669"/>
    <property type="project" value="TreeGrafter"/>
</dbReference>
<dbReference type="SFLD" id="SFLDG01168">
    <property type="entry name" value="Ferric_reductase_subgroup_(FRE"/>
    <property type="match status" value="1"/>
</dbReference>
<dbReference type="InterPro" id="IPR051410">
    <property type="entry name" value="Ferric/Cupric_Reductase"/>
</dbReference>
<dbReference type="AlphaFoldDB" id="A0A6A6V2N5"/>
<dbReference type="OrthoDB" id="10006946at2759"/>
<dbReference type="PANTHER" id="PTHR32361">
    <property type="entry name" value="FERRIC/CUPRIC REDUCTASE TRANSMEMBRANE COMPONENT"/>
    <property type="match status" value="1"/>
</dbReference>
<dbReference type="InterPro" id="IPR039261">
    <property type="entry name" value="FNR_nucleotide-bd"/>
</dbReference>
<dbReference type="PROSITE" id="PS51384">
    <property type="entry name" value="FAD_FR"/>
    <property type="match status" value="1"/>
</dbReference>
<dbReference type="GO" id="GO:0006826">
    <property type="term" value="P:iron ion transport"/>
    <property type="evidence" value="ECO:0007669"/>
    <property type="project" value="TreeGrafter"/>
</dbReference>
<feature type="transmembrane region" description="Helical" evidence="11">
    <location>
        <begin position="128"/>
        <end position="147"/>
    </location>
</feature>
<evidence type="ECO:0000256" key="2">
    <source>
        <dbReference type="ARBA" id="ARBA00006278"/>
    </source>
</evidence>
<accession>A0A6A6V2N5</accession>
<evidence type="ECO:0000256" key="8">
    <source>
        <dbReference type="ARBA" id="ARBA00023065"/>
    </source>
</evidence>
<dbReference type="PANTHER" id="PTHR32361:SF28">
    <property type="entry name" value="FRP1P"/>
    <property type="match status" value="1"/>
</dbReference>
<evidence type="ECO:0000256" key="9">
    <source>
        <dbReference type="ARBA" id="ARBA00023136"/>
    </source>
</evidence>
<feature type="transmembrane region" description="Helical" evidence="11">
    <location>
        <begin position="24"/>
        <end position="50"/>
    </location>
</feature>
<keyword evidence="14" id="KW-1185">Reference proteome</keyword>
<comment type="subcellular location">
    <subcellularLocation>
        <location evidence="1">Membrane</location>
        <topology evidence="1">Multi-pass membrane protein</topology>
    </subcellularLocation>
</comment>
<name>A0A6A6V2N5_9PLEO</name>
<dbReference type="GO" id="GO:0005886">
    <property type="term" value="C:plasma membrane"/>
    <property type="evidence" value="ECO:0007669"/>
    <property type="project" value="TreeGrafter"/>
</dbReference>
<evidence type="ECO:0000259" key="12">
    <source>
        <dbReference type="PROSITE" id="PS51384"/>
    </source>
</evidence>